<dbReference type="Proteomes" id="UP001430953">
    <property type="component" value="Unassembled WGS sequence"/>
</dbReference>
<sequence length="181" mass="20585">MRAHWFPAGARNEDGATRWREERREGSHERARRNATGIKWRNEESGIGGIRRRLICVHTSELARVYTTVSSVLSRPLRPVAPDDASSSFPGTVSSARVHSRVRGGHTYALHFLDCVRVKFTRPLRLDPLARISARARARSTYALCTWCGRSDTPFPCCETLTVWARDKARLGEDESRVRRL</sequence>
<feature type="region of interest" description="Disordered" evidence="1">
    <location>
        <begin position="1"/>
        <end position="33"/>
    </location>
</feature>
<comment type="caution">
    <text evidence="2">The sequence shown here is derived from an EMBL/GenBank/DDBJ whole genome shotgun (WGS) entry which is preliminary data.</text>
</comment>
<reference evidence="2 3" key="1">
    <citation type="submission" date="2023-03" db="EMBL/GenBank/DDBJ databases">
        <title>High recombination rates correlate with genetic variation in Cardiocondyla obscurior ants.</title>
        <authorList>
            <person name="Errbii M."/>
        </authorList>
    </citation>
    <scope>NUCLEOTIDE SEQUENCE [LARGE SCALE GENOMIC DNA]</scope>
    <source>
        <strain evidence="2">Alpha-2009</strain>
        <tissue evidence="2">Whole body</tissue>
    </source>
</reference>
<dbReference type="EMBL" id="JADYXP020000004">
    <property type="protein sequence ID" value="KAL0127070.1"/>
    <property type="molecule type" value="Genomic_DNA"/>
</dbReference>
<gene>
    <name evidence="2" type="ORF">PUN28_005413</name>
</gene>
<keyword evidence="3" id="KW-1185">Reference proteome</keyword>
<evidence type="ECO:0000256" key="1">
    <source>
        <dbReference type="SAM" id="MobiDB-lite"/>
    </source>
</evidence>
<organism evidence="2 3">
    <name type="scientific">Cardiocondyla obscurior</name>
    <dbReference type="NCBI Taxonomy" id="286306"/>
    <lineage>
        <taxon>Eukaryota</taxon>
        <taxon>Metazoa</taxon>
        <taxon>Ecdysozoa</taxon>
        <taxon>Arthropoda</taxon>
        <taxon>Hexapoda</taxon>
        <taxon>Insecta</taxon>
        <taxon>Pterygota</taxon>
        <taxon>Neoptera</taxon>
        <taxon>Endopterygota</taxon>
        <taxon>Hymenoptera</taxon>
        <taxon>Apocrita</taxon>
        <taxon>Aculeata</taxon>
        <taxon>Formicoidea</taxon>
        <taxon>Formicidae</taxon>
        <taxon>Myrmicinae</taxon>
        <taxon>Cardiocondyla</taxon>
    </lineage>
</organism>
<dbReference type="AlphaFoldDB" id="A0AAW2GHD7"/>
<protein>
    <submittedName>
        <fullName evidence="2">Uncharacterized protein</fullName>
    </submittedName>
</protein>
<evidence type="ECO:0000313" key="3">
    <source>
        <dbReference type="Proteomes" id="UP001430953"/>
    </source>
</evidence>
<accession>A0AAW2GHD7</accession>
<proteinExistence type="predicted"/>
<evidence type="ECO:0000313" key="2">
    <source>
        <dbReference type="EMBL" id="KAL0127070.1"/>
    </source>
</evidence>
<name>A0AAW2GHD7_9HYME</name>
<feature type="compositionally biased region" description="Basic and acidic residues" evidence="1">
    <location>
        <begin position="11"/>
        <end position="29"/>
    </location>
</feature>